<gene>
    <name evidence="2" type="ORF">HNAJ_LOCUS12097</name>
</gene>
<accession>A0A0R3TW83</accession>
<reference evidence="4" key="1">
    <citation type="submission" date="2017-02" db="UniProtKB">
        <authorList>
            <consortium name="WormBaseParasite"/>
        </authorList>
    </citation>
    <scope>IDENTIFICATION</scope>
</reference>
<evidence type="ECO:0000313" key="3">
    <source>
        <dbReference type="Proteomes" id="UP000278807"/>
    </source>
</evidence>
<dbReference type="WBParaSite" id="HNAJ_0001210801-mRNA-1">
    <property type="protein sequence ID" value="HNAJ_0001210801-mRNA-1"/>
    <property type="gene ID" value="HNAJ_0001210801"/>
</dbReference>
<dbReference type="InterPro" id="IPR043502">
    <property type="entry name" value="DNA/RNA_pol_sf"/>
</dbReference>
<feature type="domain" description="Reverse transcriptase" evidence="1">
    <location>
        <begin position="1"/>
        <end position="141"/>
    </location>
</feature>
<dbReference type="AlphaFoldDB" id="A0A0R3TW83"/>
<dbReference type="Proteomes" id="UP000278807">
    <property type="component" value="Unassembled WGS sequence"/>
</dbReference>
<evidence type="ECO:0000313" key="2">
    <source>
        <dbReference type="EMBL" id="VDO12164.1"/>
    </source>
</evidence>
<keyword evidence="3" id="KW-1185">Reference proteome</keyword>
<dbReference type="PROSITE" id="PS50878">
    <property type="entry name" value="RT_POL"/>
    <property type="match status" value="1"/>
</dbReference>
<sequence>MLYQNPIFYKQVLNALSKSNLLQTGLLQGAATIGTFFNVVINDIAELVQAVTGIKCLIYADDLVLWYSASKNNAPEKKESALNCALKLLANWCGNNGIVINITKTEFQAFYLARHSVDMLLRYKNATLEKTNEFTYLGMRFDTKLTWKSHFAKIPERVSNTLHVLKRLAGSVYGCGRSTLIST</sequence>
<evidence type="ECO:0000259" key="1">
    <source>
        <dbReference type="PROSITE" id="PS50878"/>
    </source>
</evidence>
<dbReference type="Pfam" id="PF00078">
    <property type="entry name" value="RVT_1"/>
    <property type="match status" value="1"/>
</dbReference>
<dbReference type="PANTHER" id="PTHR36688">
    <property type="entry name" value="ENDO/EXONUCLEASE/PHOSPHATASE DOMAIN-CONTAINING PROTEIN"/>
    <property type="match status" value="1"/>
</dbReference>
<evidence type="ECO:0000313" key="4">
    <source>
        <dbReference type="WBParaSite" id="HNAJ_0001210801-mRNA-1"/>
    </source>
</evidence>
<dbReference type="OrthoDB" id="414730at2759"/>
<protein>
    <submittedName>
        <fullName evidence="4">Reverse transcriptase domain-containing protein</fullName>
    </submittedName>
</protein>
<reference evidence="2 3" key="2">
    <citation type="submission" date="2018-11" db="EMBL/GenBank/DDBJ databases">
        <authorList>
            <consortium name="Pathogen Informatics"/>
        </authorList>
    </citation>
    <scope>NUCLEOTIDE SEQUENCE [LARGE SCALE GENOMIC DNA]</scope>
</reference>
<dbReference type="InterPro" id="IPR052560">
    <property type="entry name" value="RdDP_mobile_element"/>
</dbReference>
<dbReference type="PANTHER" id="PTHR36688:SF1">
    <property type="entry name" value="ENDONUCLEASE_EXONUCLEASE_PHOSPHATASE DOMAIN-CONTAINING PROTEIN"/>
    <property type="match status" value="1"/>
</dbReference>
<dbReference type="EMBL" id="UZAE01014022">
    <property type="protein sequence ID" value="VDO12164.1"/>
    <property type="molecule type" value="Genomic_DNA"/>
</dbReference>
<organism evidence="4">
    <name type="scientific">Rodentolepis nana</name>
    <name type="common">Dwarf tapeworm</name>
    <name type="synonym">Hymenolepis nana</name>
    <dbReference type="NCBI Taxonomy" id="102285"/>
    <lineage>
        <taxon>Eukaryota</taxon>
        <taxon>Metazoa</taxon>
        <taxon>Spiralia</taxon>
        <taxon>Lophotrochozoa</taxon>
        <taxon>Platyhelminthes</taxon>
        <taxon>Cestoda</taxon>
        <taxon>Eucestoda</taxon>
        <taxon>Cyclophyllidea</taxon>
        <taxon>Hymenolepididae</taxon>
        <taxon>Rodentolepis</taxon>
    </lineage>
</organism>
<dbReference type="SUPFAM" id="SSF56672">
    <property type="entry name" value="DNA/RNA polymerases"/>
    <property type="match status" value="1"/>
</dbReference>
<name>A0A0R3TW83_RODNA</name>
<dbReference type="InterPro" id="IPR000477">
    <property type="entry name" value="RT_dom"/>
</dbReference>
<proteinExistence type="predicted"/>